<dbReference type="FunFam" id="3.30.160.20:FF:000004">
    <property type="entry name" value="Peptide chain release factor 1"/>
    <property type="match status" value="1"/>
</dbReference>
<feature type="modified residue" description="N5-methylglutamine" evidence="5">
    <location>
        <position position="193"/>
    </location>
</feature>
<keyword evidence="4 5" id="KW-0648">Protein biosynthesis</keyword>
<dbReference type="PANTHER" id="PTHR43116:SF3">
    <property type="entry name" value="CLASS I PEPTIDE CHAIN RELEASE FACTOR"/>
    <property type="match status" value="1"/>
</dbReference>
<evidence type="ECO:0000256" key="2">
    <source>
        <dbReference type="ARBA" id="ARBA00010835"/>
    </source>
</evidence>
<sequence>MRRLADLRETVETWQAFQQRLHDALELCQLEDESLREELEKEVHSLEEEFEQKSFAAMLSGPYDAGDALLAIHAGAGGTDSQDWAAMLMRMYLRWAERRGYETEILDMTEGEEAGIKSVTIAVNGKYAYGYLRSEKGVHRLVRLSPFDAAHRRHTSFAMVEVLPQIAMDDPVVVIDPKDLKIDVYRASSAGGQNVQKNATAVRITHIPTGIVVTCENERSQTQNKETAMRILRARLFELKRAEKEEEIALLRGEYVKAEWGNQIRSYVLHPYQMVKDHRTDYETGNTQAVLDGEIDDFMIAYLRQFGGVPS</sequence>
<evidence type="ECO:0000256" key="1">
    <source>
        <dbReference type="ARBA" id="ARBA00002613"/>
    </source>
</evidence>
<dbReference type="InterPro" id="IPR000352">
    <property type="entry name" value="Pep_chain_release_fac_I"/>
</dbReference>
<dbReference type="InterPro" id="IPR045853">
    <property type="entry name" value="Pep_chain_release_fac_I_sf"/>
</dbReference>
<evidence type="ECO:0000256" key="5">
    <source>
        <dbReference type="HAMAP-Rule" id="MF_00094"/>
    </source>
</evidence>
<evidence type="ECO:0000256" key="6">
    <source>
        <dbReference type="NCBIfam" id="TIGR00020"/>
    </source>
</evidence>
<comment type="PTM">
    <text evidence="5">Methylated by PrmC. Methylation increases the termination efficiency of RF2.</text>
</comment>
<keyword evidence="7" id="KW-0175">Coiled coil</keyword>
<proteinExistence type="inferred from homology"/>
<dbReference type="PANTHER" id="PTHR43116">
    <property type="entry name" value="PEPTIDE CHAIN RELEASE FACTOR 2"/>
    <property type="match status" value="1"/>
</dbReference>
<dbReference type="HAMAP" id="MF_00094">
    <property type="entry name" value="Rel_fac_2"/>
    <property type="match status" value="1"/>
</dbReference>
<keyword evidence="5" id="KW-0963">Cytoplasm</keyword>
<evidence type="ECO:0000256" key="7">
    <source>
        <dbReference type="SAM" id="Coils"/>
    </source>
</evidence>
<keyword evidence="3 5" id="KW-0488">Methylation</keyword>
<name>H5SFP3_9CHLR</name>
<dbReference type="EMBL" id="AP011705">
    <property type="protein sequence ID" value="BAL54979.1"/>
    <property type="molecule type" value="Genomic_DNA"/>
</dbReference>
<dbReference type="Gene3D" id="3.30.160.20">
    <property type="match status" value="1"/>
</dbReference>
<dbReference type="Pfam" id="PF00472">
    <property type="entry name" value="RF-1"/>
    <property type="match status" value="1"/>
</dbReference>
<dbReference type="Pfam" id="PF03462">
    <property type="entry name" value="PCRF"/>
    <property type="match status" value="1"/>
</dbReference>
<dbReference type="GO" id="GO:0005737">
    <property type="term" value="C:cytoplasm"/>
    <property type="evidence" value="ECO:0007669"/>
    <property type="project" value="UniProtKB-SubCell"/>
</dbReference>
<evidence type="ECO:0000259" key="8">
    <source>
        <dbReference type="SMART" id="SM00937"/>
    </source>
</evidence>
<accession>H5SFP3</accession>
<evidence type="ECO:0000256" key="3">
    <source>
        <dbReference type="ARBA" id="ARBA00022481"/>
    </source>
</evidence>
<evidence type="ECO:0000256" key="4">
    <source>
        <dbReference type="ARBA" id="ARBA00022917"/>
    </source>
</evidence>
<dbReference type="SMART" id="SM00937">
    <property type="entry name" value="PCRF"/>
    <property type="match status" value="1"/>
</dbReference>
<dbReference type="SUPFAM" id="SSF75620">
    <property type="entry name" value="Release factor"/>
    <property type="match status" value="1"/>
</dbReference>
<protein>
    <recommendedName>
        <fullName evidence="5 6">Peptide chain release factor 2</fullName>
        <shortName evidence="5">RF-2</shortName>
    </recommendedName>
</protein>
<comment type="similarity">
    <text evidence="2 5">Belongs to the prokaryotic/mitochondrial release factor family.</text>
</comment>
<comment type="subcellular location">
    <subcellularLocation>
        <location evidence="5">Cytoplasm</location>
    </subcellularLocation>
</comment>
<organism evidence="9">
    <name type="scientific">uncultured Chloroflexota bacterium</name>
    <dbReference type="NCBI Taxonomy" id="166587"/>
    <lineage>
        <taxon>Bacteria</taxon>
        <taxon>Bacillati</taxon>
        <taxon>Chloroflexota</taxon>
        <taxon>environmental samples</taxon>
    </lineage>
</organism>
<dbReference type="GO" id="GO:0016149">
    <property type="term" value="F:translation release factor activity, codon specific"/>
    <property type="evidence" value="ECO:0007669"/>
    <property type="project" value="UniProtKB-UniRule"/>
</dbReference>
<dbReference type="InterPro" id="IPR004374">
    <property type="entry name" value="PrfB"/>
</dbReference>
<dbReference type="Gene3D" id="3.30.70.1660">
    <property type="match status" value="1"/>
</dbReference>
<feature type="domain" description="Peptide chain release factor" evidence="8">
    <location>
        <begin position="26"/>
        <end position="135"/>
    </location>
</feature>
<dbReference type="NCBIfam" id="TIGR00020">
    <property type="entry name" value="prfB"/>
    <property type="match status" value="1"/>
</dbReference>
<dbReference type="AlphaFoldDB" id="H5SFP3"/>
<gene>
    <name evidence="5" type="primary">prfB</name>
    <name evidence="9" type="ORF">HGMM_F22C05C25</name>
</gene>
<reference evidence="9" key="1">
    <citation type="journal article" date="2005" name="Environ. Microbiol.">
        <title>Genetic and functional properties of uncultivated thermophilic crenarchaeotes from a subsurface gold mine as revealed by analysis of genome fragments.</title>
        <authorList>
            <person name="Nunoura T."/>
            <person name="Hirayama H."/>
            <person name="Takami H."/>
            <person name="Oida H."/>
            <person name="Nishi S."/>
            <person name="Shimamura S."/>
            <person name="Suzuki Y."/>
            <person name="Inagaki F."/>
            <person name="Takai K."/>
            <person name="Nealson K.H."/>
            <person name="Horikoshi K."/>
        </authorList>
    </citation>
    <scope>NUCLEOTIDE SEQUENCE</scope>
</reference>
<evidence type="ECO:0000313" key="9">
    <source>
        <dbReference type="EMBL" id="BAL54979.1"/>
    </source>
</evidence>
<dbReference type="Gene3D" id="1.20.58.410">
    <property type="entry name" value="Release factor"/>
    <property type="match status" value="1"/>
</dbReference>
<comment type="function">
    <text evidence="1 5">Peptide chain release factor 2 directs the termination of translation in response to the peptide chain termination codons UGA and UAA.</text>
</comment>
<reference evidence="9" key="2">
    <citation type="journal article" date="2012" name="PLoS ONE">
        <title>A Deeply Branching Thermophilic Bacterium with an Ancient Acetyl-CoA Pathway Dominates a Subsurface Ecosystem.</title>
        <authorList>
            <person name="Takami H."/>
            <person name="Noguchi H."/>
            <person name="Takaki Y."/>
            <person name="Uchiyama I."/>
            <person name="Toyoda A."/>
            <person name="Nishi S."/>
            <person name="Chee G.-J."/>
            <person name="Arai W."/>
            <person name="Nunoura T."/>
            <person name="Itoh T."/>
            <person name="Hattori M."/>
            <person name="Takai K."/>
        </authorList>
    </citation>
    <scope>NUCLEOTIDE SEQUENCE</scope>
</reference>
<feature type="coiled-coil region" evidence="7">
    <location>
        <begin position="29"/>
        <end position="56"/>
    </location>
</feature>
<dbReference type="InterPro" id="IPR005139">
    <property type="entry name" value="PCRF"/>
</dbReference>